<sequence length="53" mass="6200">MPFPSFYNSDFDSHNDKDIHCEKCRYNVRPKRKRGPKTALEAGLCFLFFGIAM</sequence>
<evidence type="ECO:0000313" key="2">
    <source>
        <dbReference type="Proteomes" id="UP001156645"/>
    </source>
</evidence>
<proteinExistence type="predicted"/>
<organism evidence="1 2">
    <name type="scientific">Psychrobacter pacificensis</name>
    <dbReference type="NCBI Taxonomy" id="112002"/>
    <lineage>
        <taxon>Bacteria</taxon>
        <taxon>Pseudomonadati</taxon>
        <taxon>Pseudomonadota</taxon>
        <taxon>Gammaproteobacteria</taxon>
        <taxon>Moraxellales</taxon>
        <taxon>Moraxellaceae</taxon>
        <taxon>Psychrobacter</taxon>
    </lineage>
</organism>
<evidence type="ECO:0000313" key="1">
    <source>
        <dbReference type="EMBL" id="GLR29036.1"/>
    </source>
</evidence>
<dbReference type="EMBL" id="BSOK01000022">
    <property type="protein sequence ID" value="GLR29036.1"/>
    <property type="molecule type" value="Genomic_DNA"/>
</dbReference>
<name>A0ABQ5Z0U6_9GAMM</name>
<accession>A0ABQ5Z0U6</accession>
<dbReference type="Proteomes" id="UP001156645">
    <property type="component" value="Unassembled WGS sequence"/>
</dbReference>
<keyword evidence="2" id="KW-1185">Reference proteome</keyword>
<comment type="caution">
    <text evidence="1">The sequence shown here is derived from an EMBL/GenBank/DDBJ whole genome shotgun (WGS) entry which is preliminary data.</text>
</comment>
<reference evidence="2" key="1">
    <citation type="journal article" date="2019" name="Int. J. Syst. Evol. Microbiol.">
        <title>The Global Catalogue of Microorganisms (GCM) 10K type strain sequencing project: providing services to taxonomists for standard genome sequencing and annotation.</title>
        <authorList>
            <consortium name="The Broad Institute Genomics Platform"/>
            <consortium name="The Broad Institute Genome Sequencing Center for Infectious Disease"/>
            <person name="Wu L."/>
            <person name="Ma J."/>
        </authorList>
    </citation>
    <scope>NUCLEOTIDE SEQUENCE [LARGE SCALE GENOMIC DNA]</scope>
    <source>
        <strain evidence="2">NBRC 103191</strain>
    </source>
</reference>
<gene>
    <name evidence="1" type="ORF">GCM10007915_12740</name>
</gene>
<protein>
    <submittedName>
        <fullName evidence="1">Uncharacterized protein</fullName>
    </submittedName>
</protein>